<sequence>MDIQTLFEKNIFHLATLNGLFGALTWDHRRRFYLPFTLVAF</sequence>
<proteinExistence type="predicted"/>
<accession>W8F2H5</accession>
<protein>
    <submittedName>
        <fullName evidence="1">Uncharacterized protein</fullName>
    </submittedName>
</protein>
<dbReference type="EMBL" id="CP007145">
    <property type="protein sequence ID" value="AHJ98227.1"/>
    <property type="molecule type" value="Genomic_DNA"/>
</dbReference>
<dbReference type="Proteomes" id="UP000019423">
    <property type="component" value="Chromosome"/>
</dbReference>
<reference evidence="1 2" key="1">
    <citation type="submission" date="2014-01" db="EMBL/GenBank/DDBJ databases">
        <title>Complete genome sequence of ionizing-radiation resistance bacterium Hymenobacter swuensis DY53.</title>
        <authorList>
            <person name="Jung J.-H."/>
            <person name="Jeong S.-W."/>
            <person name="Joe M.-H."/>
            <person name="Cho y.-j."/>
            <person name="Kim M.-K."/>
            <person name="Lim S.-Y."/>
        </authorList>
    </citation>
    <scope>NUCLEOTIDE SEQUENCE [LARGE SCALE GENOMIC DNA]</scope>
    <source>
        <strain evidence="1 2">DY53</strain>
    </source>
</reference>
<dbReference type="KEGG" id="hsw:Hsw_2632"/>
<keyword evidence="2" id="KW-1185">Reference proteome</keyword>
<organism evidence="1 2">
    <name type="scientific">Hymenobacter swuensis DY53</name>
    <dbReference type="NCBI Taxonomy" id="1227739"/>
    <lineage>
        <taxon>Bacteria</taxon>
        <taxon>Pseudomonadati</taxon>
        <taxon>Bacteroidota</taxon>
        <taxon>Cytophagia</taxon>
        <taxon>Cytophagales</taxon>
        <taxon>Hymenobacteraceae</taxon>
        <taxon>Hymenobacter</taxon>
    </lineage>
</organism>
<dbReference type="AlphaFoldDB" id="W8F2H5"/>
<dbReference type="STRING" id="1227739.Hsw_2632"/>
<name>W8F2H5_9BACT</name>
<evidence type="ECO:0000313" key="1">
    <source>
        <dbReference type="EMBL" id="AHJ98227.1"/>
    </source>
</evidence>
<dbReference type="HOGENOM" id="CLU_3271271_0_0_10"/>
<evidence type="ECO:0000313" key="2">
    <source>
        <dbReference type="Proteomes" id="UP000019423"/>
    </source>
</evidence>
<gene>
    <name evidence="1" type="ORF">Hsw_2632</name>
</gene>